<feature type="transmembrane region" description="Helical" evidence="2">
    <location>
        <begin position="162"/>
        <end position="182"/>
    </location>
</feature>
<evidence type="ECO:0000256" key="2">
    <source>
        <dbReference type="SAM" id="Phobius"/>
    </source>
</evidence>
<dbReference type="InterPro" id="IPR013083">
    <property type="entry name" value="Znf_RING/FYVE/PHD"/>
</dbReference>
<accession>A0ABQ5S6B5</accession>
<keyword evidence="2" id="KW-0812">Transmembrane</keyword>
<feature type="transmembrane region" description="Helical" evidence="2">
    <location>
        <begin position="341"/>
        <end position="358"/>
    </location>
</feature>
<dbReference type="SMART" id="SM00504">
    <property type="entry name" value="Ubox"/>
    <property type="match status" value="1"/>
</dbReference>
<keyword evidence="5" id="KW-1185">Reference proteome</keyword>
<dbReference type="EMBL" id="BSDZ01000021">
    <property type="protein sequence ID" value="GLI64978.1"/>
    <property type="molecule type" value="Genomic_DNA"/>
</dbReference>
<organism evidence="4 5">
    <name type="scientific">Volvox africanus</name>
    <dbReference type="NCBI Taxonomy" id="51714"/>
    <lineage>
        <taxon>Eukaryota</taxon>
        <taxon>Viridiplantae</taxon>
        <taxon>Chlorophyta</taxon>
        <taxon>core chlorophytes</taxon>
        <taxon>Chlorophyceae</taxon>
        <taxon>CS clade</taxon>
        <taxon>Chlamydomonadales</taxon>
        <taxon>Volvocaceae</taxon>
        <taxon>Volvox</taxon>
    </lineage>
</organism>
<evidence type="ECO:0000259" key="3">
    <source>
        <dbReference type="PROSITE" id="PS51698"/>
    </source>
</evidence>
<gene>
    <name evidence="4" type="ORF">VaNZ11_008402</name>
</gene>
<dbReference type="InterPro" id="IPR052085">
    <property type="entry name" value="WD-SAM-U-box"/>
</dbReference>
<dbReference type="Gene3D" id="3.30.40.10">
    <property type="entry name" value="Zinc/RING finger domain, C3HC4 (zinc finger)"/>
    <property type="match status" value="1"/>
</dbReference>
<dbReference type="Pfam" id="PF04564">
    <property type="entry name" value="U-box"/>
    <property type="match status" value="1"/>
</dbReference>
<dbReference type="PANTHER" id="PTHR46573:SF1">
    <property type="entry name" value="WD REPEAT, SAM AND U-BOX DOMAIN-CONTAINING PROTEIN 1"/>
    <property type="match status" value="1"/>
</dbReference>
<dbReference type="SUPFAM" id="SSF57850">
    <property type="entry name" value="RING/U-box"/>
    <property type="match status" value="1"/>
</dbReference>
<evidence type="ECO:0000256" key="1">
    <source>
        <dbReference type="SAM" id="MobiDB-lite"/>
    </source>
</evidence>
<sequence>MENGNQQEPFLNQDMLLDDNHVLRGPGLRARQINGVIRGILKSFALCGAGIVLIYFFPLKTEYTSLWGLGLGAHVSDEISQPGVGTPRPVLKLKYSSYHPFNIIYRMSLQTIFGIQGETVANIPMIYSNYELEVVLRTLNNSGPSRNWTDLVAFADQEPTAAYMYGAALLTLPRTTLFYVWLHDHHDAYNLFTSMNLDLLEAGKKLAWHGLQVVLHAIGVTTTRDTIKHPTSDAGKMVSSPAFLPEVGEVAVSAPAPVAQSMQGIGWVLWPLMSVCPGIMTCYLALAFAETVPGPACWIFFIGFLRVLCEMRLLIHVGILTWRRHPQEAVHALASNYGIQYILGCHGLLLLRLAGALLPPRLFLYLSFYLYSTCVPLVFAGVTIMALDPMNANMGAMDGFVGHQRGAEERHQTPNADNAGASDATGLSRHHWPPPIDVPVELQETTESVPKHLLCPITHHILTEPAVTSTGATYERAAIIEWLTKAGKDPITGRTVSPSEVHPNLAMYNVVEEYVLTYKKAAEDMPVTIAGC</sequence>
<protein>
    <recommendedName>
        <fullName evidence="3">U-box domain-containing protein</fullName>
    </recommendedName>
</protein>
<feature type="transmembrane region" description="Helical" evidence="2">
    <location>
        <begin position="39"/>
        <end position="57"/>
    </location>
</feature>
<feature type="domain" description="U-box" evidence="3">
    <location>
        <begin position="448"/>
        <end position="521"/>
    </location>
</feature>
<keyword evidence="2" id="KW-1133">Transmembrane helix</keyword>
<feature type="region of interest" description="Disordered" evidence="1">
    <location>
        <begin position="406"/>
        <end position="432"/>
    </location>
</feature>
<evidence type="ECO:0000313" key="5">
    <source>
        <dbReference type="Proteomes" id="UP001165090"/>
    </source>
</evidence>
<evidence type="ECO:0000313" key="4">
    <source>
        <dbReference type="EMBL" id="GLI64978.1"/>
    </source>
</evidence>
<dbReference type="InterPro" id="IPR003613">
    <property type="entry name" value="Ubox_domain"/>
</dbReference>
<name>A0ABQ5S6B5_9CHLO</name>
<reference evidence="4 5" key="1">
    <citation type="journal article" date="2023" name="IScience">
        <title>Expanded male sex-determining region conserved during the evolution of homothallism in the green alga Volvox.</title>
        <authorList>
            <person name="Yamamoto K."/>
            <person name="Matsuzaki R."/>
            <person name="Mahakham W."/>
            <person name="Heman W."/>
            <person name="Sekimoto H."/>
            <person name="Kawachi M."/>
            <person name="Minakuchi Y."/>
            <person name="Toyoda A."/>
            <person name="Nozaki H."/>
        </authorList>
    </citation>
    <scope>NUCLEOTIDE SEQUENCE [LARGE SCALE GENOMIC DNA]</scope>
    <source>
        <strain evidence="4 5">NIES-4468</strain>
    </source>
</reference>
<dbReference type="PROSITE" id="PS51698">
    <property type="entry name" value="U_BOX"/>
    <property type="match status" value="1"/>
</dbReference>
<comment type="caution">
    <text evidence="4">The sequence shown here is derived from an EMBL/GenBank/DDBJ whole genome shotgun (WGS) entry which is preliminary data.</text>
</comment>
<keyword evidence="2" id="KW-0472">Membrane</keyword>
<feature type="transmembrane region" description="Helical" evidence="2">
    <location>
        <begin position="267"/>
        <end position="286"/>
    </location>
</feature>
<feature type="transmembrane region" description="Helical" evidence="2">
    <location>
        <begin position="298"/>
        <end position="320"/>
    </location>
</feature>
<feature type="transmembrane region" description="Helical" evidence="2">
    <location>
        <begin position="364"/>
        <end position="387"/>
    </location>
</feature>
<dbReference type="PANTHER" id="PTHR46573">
    <property type="entry name" value="WD REPEAT, SAM AND U-BOX DOMAIN-CONTAINING PROTEIN 1"/>
    <property type="match status" value="1"/>
</dbReference>
<dbReference type="Proteomes" id="UP001165090">
    <property type="component" value="Unassembled WGS sequence"/>
</dbReference>
<proteinExistence type="predicted"/>